<evidence type="ECO:0000256" key="2">
    <source>
        <dbReference type="ARBA" id="ARBA00022670"/>
    </source>
</evidence>
<feature type="compositionally biased region" description="Polar residues" evidence="7">
    <location>
        <begin position="1"/>
        <end position="26"/>
    </location>
</feature>
<proteinExistence type="inferred from homology"/>
<name>A0ABR8PLP3_9BACL</name>
<dbReference type="InterPro" id="IPR037518">
    <property type="entry name" value="MPN"/>
</dbReference>
<evidence type="ECO:0000256" key="5">
    <source>
        <dbReference type="ARBA" id="ARBA00022833"/>
    </source>
</evidence>
<comment type="similarity">
    <text evidence="1">Belongs to the UPF0758 family.</text>
</comment>
<dbReference type="PROSITE" id="PS50249">
    <property type="entry name" value="MPN"/>
    <property type="match status" value="1"/>
</dbReference>
<evidence type="ECO:0000256" key="3">
    <source>
        <dbReference type="ARBA" id="ARBA00022723"/>
    </source>
</evidence>
<evidence type="ECO:0000313" key="9">
    <source>
        <dbReference type="EMBL" id="MBD7909108.1"/>
    </source>
</evidence>
<keyword evidence="4" id="KW-0378">Hydrolase</keyword>
<evidence type="ECO:0000313" key="10">
    <source>
        <dbReference type="Proteomes" id="UP000659496"/>
    </source>
</evidence>
<keyword evidence="2" id="KW-0645">Protease</keyword>
<organism evidence="9 10">
    <name type="scientific">Sporosarcina gallistercoris</name>
    <dbReference type="NCBI Taxonomy" id="2762245"/>
    <lineage>
        <taxon>Bacteria</taxon>
        <taxon>Bacillati</taxon>
        <taxon>Bacillota</taxon>
        <taxon>Bacilli</taxon>
        <taxon>Bacillales</taxon>
        <taxon>Caryophanaceae</taxon>
        <taxon>Sporosarcina</taxon>
    </lineage>
</organism>
<accession>A0ABR8PLP3</accession>
<keyword evidence="3" id="KW-0479">Metal-binding</keyword>
<feature type="domain" description="MPN" evidence="8">
    <location>
        <begin position="51"/>
        <end position="173"/>
    </location>
</feature>
<comment type="caution">
    <text evidence="9">The sequence shown here is derived from an EMBL/GenBank/DDBJ whole genome shotgun (WGS) entry which is preliminary data.</text>
</comment>
<dbReference type="Gene3D" id="3.40.140.10">
    <property type="entry name" value="Cytidine Deaminase, domain 2"/>
    <property type="match status" value="1"/>
</dbReference>
<dbReference type="InterPro" id="IPR025657">
    <property type="entry name" value="RadC_JAB"/>
</dbReference>
<dbReference type="InterPro" id="IPR001405">
    <property type="entry name" value="UPF0758"/>
</dbReference>
<keyword evidence="10" id="KW-1185">Reference proteome</keyword>
<dbReference type="EMBL" id="JACSQY010000010">
    <property type="protein sequence ID" value="MBD7909108.1"/>
    <property type="molecule type" value="Genomic_DNA"/>
</dbReference>
<evidence type="ECO:0000256" key="4">
    <source>
        <dbReference type="ARBA" id="ARBA00022801"/>
    </source>
</evidence>
<dbReference type="PANTHER" id="PTHR30471:SF3">
    <property type="entry name" value="UPF0758 PROTEIN YEES-RELATED"/>
    <property type="match status" value="1"/>
</dbReference>
<dbReference type="Pfam" id="PF04002">
    <property type="entry name" value="RadC"/>
    <property type="match status" value="1"/>
</dbReference>
<evidence type="ECO:0000256" key="1">
    <source>
        <dbReference type="ARBA" id="ARBA00010243"/>
    </source>
</evidence>
<dbReference type="PANTHER" id="PTHR30471">
    <property type="entry name" value="DNA REPAIR PROTEIN RADC"/>
    <property type="match status" value="1"/>
</dbReference>
<dbReference type="CDD" id="cd08071">
    <property type="entry name" value="MPN_DUF2466"/>
    <property type="match status" value="1"/>
</dbReference>
<reference evidence="9 10" key="1">
    <citation type="submission" date="2020-08" db="EMBL/GenBank/DDBJ databases">
        <title>A Genomic Blueprint of the Chicken Gut Microbiome.</title>
        <authorList>
            <person name="Gilroy R."/>
            <person name="Ravi A."/>
            <person name="Getino M."/>
            <person name="Pursley I."/>
            <person name="Horton D.L."/>
            <person name="Alikhan N.-F."/>
            <person name="Baker D."/>
            <person name="Gharbi K."/>
            <person name="Hall N."/>
            <person name="Watson M."/>
            <person name="Adriaenssens E.M."/>
            <person name="Foster-Nyarko E."/>
            <person name="Jarju S."/>
            <person name="Secka A."/>
            <person name="Antonio M."/>
            <person name="Oren A."/>
            <person name="Chaudhuri R."/>
            <person name="La Ragione R.M."/>
            <person name="Hildebrand F."/>
            <person name="Pallen M.J."/>
        </authorList>
    </citation>
    <scope>NUCLEOTIDE SEQUENCE [LARGE SCALE GENOMIC DNA]</scope>
    <source>
        <strain evidence="9 10">Sa3CUA8</strain>
    </source>
</reference>
<keyword evidence="5" id="KW-0862">Zinc</keyword>
<protein>
    <submittedName>
        <fullName evidence="9">DNA repair protein RadC</fullName>
    </submittedName>
</protein>
<sequence length="173" mass="19366">MKEINPYTNTQHTSETSPTQSAQSKSHPAKRVDIVSLRMVKETSLLYKNRSIKSPEDGFHLFKQFLGELDREYFVVMCLDVKNQPTHINVCHVGTLDSILVHPREVMKTAILSNSCSIIVAHNHSSGNPSPSPEDIEVTKRLVEAGELIGIDVLDHLIIGEDDFVSLKEKGYI</sequence>
<feature type="region of interest" description="Disordered" evidence="7">
    <location>
        <begin position="1"/>
        <end position="29"/>
    </location>
</feature>
<dbReference type="NCBIfam" id="TIGR00608">
    <property type="entry name" value="radc"/>
    <property type="match status" value="1"/>
</dbReference>
<keyword evidence="6" id="KW-0482">Metalloprotease</keyword>
<dbReference type="Proteomes" id="UP000659496">
    <property type="component" value="Unassembled WGS sequence"/>
</dbReference>
<evidence type="ECO:0000256" key="6">
    <source>
        <dbReference type="ARBA" id="ARBA00023049"/>
    </source>
</evidence>
<evidence type="ECO:0000256" key="7">
    <source>
        <dbReference type="SAM" id="MobiDB-lite"/>
    </source>
</evidence>
<evidence type="ECO:0000259" key="8">
    <source>
        <dbReference type="PROSITE" id="PS50249"/>
    </source>
</evidence>
<gene>
    <name evidence="9" type="primary">radC</name>
    <name evidence="9" type="ORF">H9659_12305</name>
</gene>